<sequence>MDYEDLENYTLMNMLEDDEVEERADNIHLDNKFTLVNHNVPHTMEDDEKKGFSVFCEQTIKTCADMSGVSLDNLSSTDLMCIADDISSQVLKVMNDCKIHLMMTKQKKLTCNTLGAILKQNYGFRCYGEEVFQFHDNEKNEGYSIQKQCEKQFDLLGNSKIKNRLFINNDFKLNCMDGDKINFNHAPLFISMDIKKTTYNSAQFHITQKWINPSEEYTRNLYAHIDKKYFCSILDILLSDLNIPFLNLVNDFDINRVALKLIHCTHMVLKVFLGNETMINRLFDFFLAFANSQQLWSPAYTLICLNLLKLSVAISTKEFVCKDQPLPLCYSTRRKTASLVADMVKHWGVGSSFIKSETQRVNKSLKDYKELLSHSGAVHSLAALGRDLFKHLVFFRITELFSHIKKFTSRIQGAQKDRRLVQRFYQDWFYVRDALFQAIYALYKNNFLETTSHLHRQSCLDGDILASQYLGDLALLIRHNHHNTPSSSCPLYLDNSHLIINVNDYDEEGNEIKTETNKSSAPWKRKRDKDTNDLNALIHINVSHTSRSKFMAYNVTHVPRTKNYNCFDNEIIGPILNQFSKVVNLNYKERQLFVDDIYYRCMHSLAQARALSSSLPPTNLQAETSRKPRRSFNLSTLRKTLYTSYPSGFLKPYHTTNDVYSVFQDYRPVKKNYKPYSRIRFKITYIPGVNCMQKPEYKLKRMSSQNITHYDRSLYYQEYDPTHMAKYRHEIFCGRKKKKKWEAVPK</sequence>
<reference evidence="1" key="1">
    <citation type="submission" date="2021-05" db="EMBL/GenBank/DDBJ databases">
        <authorList>
            <person name="Alioto T."/>
            <person name="Alioto T."/>
            <person name="Gomez Garrido J."/>
        </authorList>
    </citation>
    <scope>NUCLEOTIDE SEQUENCE</scope>
</reference>
<dbReference type="EMBL" id="HBUF01333790">
    <property type="protein sequence ID" value="CAG6697541.1"/>
    <property type="molecule type" value="Transcribed_RNA"/>
</dbReference>
<accession>A0A8D8U4B0</accession>
<name>A0A8D8U4B0_9HEMI</name>
<dbReference type="EMBL" id="HBUF01333789">
    <property type="protein sequence ID" value="CAG6697539.1"/>
    <property type="molecule type" value="Transcribed_RNA"/>
</dbReference>
<organism evidence="1">
    <name type="scientific">Cacopsylla melanoneura</name>
    <dbReference type="NCBI Taxonomy" id="428564"/>
    <lineage>
        <taxon>Eukaryota</taxon>
        <taxon>Metazoa</taxon>
        <taxon>Ecdysozoa</taxon>
        <taxon>Arthropoda</taxon>
        <taxon>Hexapoda</taxon>
        <taxon>Insecta</taxon>
        <taxon>Pterygota</taxon>
        <taxon>Neoptera</taxon>
        <taxon>Paraneoptera</taxon>
        <taxon>Hemiptera</taxon>
        <taxon>Sternorrhyncha</taxon>
        <taxon>Psylloidea</taxon>
        <taxon>Psyllidae</taxon>
        <taxon>Psyllinae</taxon>
        <taxon>Cacopsylla</taxon>
    </lineage>
</organism>
<dbReference type="InterPro" id="IPR046344">
    <property type="entry name" value="TAF6_C_sf"/>
</dbReference>
<dbReference type="EMBL" id="HBUF01333788">
    <property type="protein sequence ID" value="CAG6697537.1"/>
    <property type="molecule type" value="Transcribed_RNA"/>
</dbReference>
<proteinExistence type="predicted"/>
<dbReference type="GO" id="GO:0006367">
    <property type="term" value="P:transcription initiation at RNA polymerase II promoter"/>
    <property type="evidence" value="ECO:0007669"/>
    <property type="project" value="InterPro"/>
</dbReference>
<dbReference type="Gene3D" id="1.25.40.770">
    <property type="entry name" value="TAF6, C-terminal HEAT repeat domain"/>
    <property type="match status" value="1"/>
</dbReference>
<evidence type="ECO:0000313" key="1">
    <source>
        <dbReference type="EMBL" id="CAG6697537.1"/>
    </source>
</evidence>
<dbReference type="AlphaFoldDB" id="A0A8D8U4B0"/>
<dbReference type="EMBL" id="HBUF01333791">
    <property type="protein sequence ID" value="CAG6697543.1"/>
    <property type="molecule type" value="Transcribed_RNA"/>
</dbReference>
<protein>
    <submittedName>
        <fullName evidence="1">Uncharacterized protein</fullName>
    </submittedName>
</protein>